<dbReference type="EMBL" id="JAATJV010293845">
    <property type="protein sequence ID" value="MBZ3877275.1"/>
    <property type="molecule type" value="Genomic_DNA"/>
</dbReference>
<gene>
    <name evidence="5" type="ORF">SUZIE_142145</name>
</gene>
<feature type="compositionally biased region" description="Pro residues" evidence="4">
    <location>
        <begin position="187"/>
        <end position="198"/>
    </location>
</feature>
<evidence type="ECO:0000256" key="3">
    <source>
        <dbReference type="ARBA" id="ARBA00023180"/>
    </source>
</evidence>
<accession>A0AA41SXX3</accession>
<dbReference type="Gene3D" id="2.60.40.60">
    <property type="entry name" value="Cadherins"/>
    <property type="match status" value="1"/>
</dbReference>
<comment type="caution">
    <text evidence="5">The sequence shown here is derived from an EMBL/GenBank/DDBJ whole genome shotgun (WGS) entry which is preliminary data.</text>
</comment>
<protein>
    <submittedName>
        <fullName evidence="5">Protocadherin-8</fullName>
    </submittedName>
</protein>
<name>A0AA41SXX3_SCICA</name>
<evidence type="ECO:0000256" key="4">
    <source>
        <dbReference type="SAM" id="MobiDB-lite"/>
    </source>
</evidence>
<dbReference type="Proteomes" id="UP001166674">
    <property type="component" value="Unassembled WGS sequence"/>
</dbReference>
<comment type="subcellular location">
    <subcellularLocation>
        <location evidence="1">Membrane</location>
    </subcellularLocation>
</comment>
<keyword evidence="6" id="KW-1185">Reference proteome</keyword>
<dbReference type="InterPro" id="IPR015919">
    <property type="entry name" value="Cadherin-like_sf"/>
</dbReference>
<proteinExistence type="predicted"/>
<dbReference type="InterPro" id="IPR050174">
    <property type="entry name" value="Protocadherin/Cadherin-CA"/>
</dbReference>
<reference evidence="5" key="1">
    <citation type="submission" date="2020-03" db="EMBL/GenBank/DDBJ databases">
        <title>Studies in the Genomics of Life Span.</title>
        <authorList>
            <person name="Glass D."/>
        </authorList>
    </citation>
    <scope>NUCLEOTIDE SEQUENCE</scope>
    <source>
        <strain evidence="5">SUZIE</strain>
        <tissue evidence="5">Muscle</tissue>
    </source>
</reference>
<dbReference type="GO" id="GO:0007155">
    <property type="term" value="P:cell adhesion"/>
    <property type="evidence" value="ECO:0007669"/>
    <property type="project" value="TreeGrafter"/>
</dbReference>
<evidence type="ECO:0000313" key="6">
    <source>
        <dbReference type="Proteomes" id="UP001166674"/>
    </source>
</evidence>
<evidence type="ECO:0000313" key="5">
    <source>
        <dbReference type="EMBL" id="MBZ3877275.1"/>
    </source>
</evidence>
<evidence type="ECO:0000256" key="2">
    <source>
        <dbReference type="ARBA" id="ARBA00023136"/>
    </source>
</evidence>
<keyword evidence="2" id="KW-0472">Membrane</keyword>
<dbReference type="PANTHER" id="PTHR24028:SF46">
    <property type="entry name" value="PROTOCADHERIN-8"/>
    <property type="match status" value="1"/>
</dbReference>
<dbReference type="GO" id="GO:0005886">
    <property type="term" value="C:plasma membrane"/>
    <property type="evidence" value="ECO:0007669"/>
    <property type="project" value="TreeGrafter"/>
</dbReference>
<dbReference type="AlphaFoldDB" id="A0AA41SXX3"/>
<feature type="region of interest" description="Disordered" evidence="4">
    <location>
        <begin position="187"/>
        <end position="220"/>
    </location>
</feature>
<dbReference type="PANTHER" id="PTHR24028">
    <property type="entry name" value="CADHERIN-87A"/>
    <property type="match status" value="1"/>
</dbReference>
<keyword evidence="3" id="KW-0325">Glycoprotein</keyword>
<organism evidence="5 6">
    <name type="scientific">Sciurus carolinensis</name>
    <name type="common">Eastern gray squirrel</name>
    <dbReference type="NCBI Taxonomy" id="30640"/>
    <lineage>
        <taxon>Eukaryota</taxon>
        <taxon>Metazoa</taxon>
        <taxon>Chordata</taxon>
        <taxon>Craniata</taxon>
        <taxon>Vertebrata</taxon>
        <taxon>Euteleostomi</taxon>
        <taxon>Mammalia</taxon>
        <taxon>Eutheria</taxon>
        <taxon>Euarchontoglires</taxon>
        <taxon>Glires</taxon>
        <taxon>Rodentia</taxon>
        <taxon>Sciuromorpha</taxon>
        <taxon>Sciuridae</taxon>
        <taxon>Sciurinae</taxon>
        <taxon>Sciurini</taxon>
        <taxon>Sciurus</taxon>
    </lineage>
</organism>
<dbReference type="GO" id="GO:0005509">
    <property type="term" value="F:calcium ion binding"/>
    <property type="evidence" value="ECO:0007669"/>
    <property type="project" value="InterPro"/>
</dbReference>
<evidence type="ECO:0000256" key="1">
    <source>
        <dbReference type="ARBA" id="ARBA00004370"/>
    </source>
</evidence>
<dbReference type="CDD" id="cd11304">
    <property type="entry name" value="Cadherin_repeat"/>
    <property type="match status" value="1"/>
</dbReference>
<dbReference type="SUPFAM" id="SSF49313">
    <property type="entry name" value="Cadherin-like"/>
    <property type="match status" value="2"/>
</dbReference>
<sequence length="231" mass="25018">MRSGQWTRGYPGRFHLSVPEGSAQESSVVLVSTSDRDSDSNGQVRCALYGHEHLGRTIVLSQVEDQKDHAPHLVALMLFNSSSQLPLPWGTLLGYVVTGLPVEDADQGFNADLTCSLLRNEGSFGVLALHPVTGELSLQRHLSFQPSDPLTTVFEVRNGGRPTLSCIVTLLLVPSDLVTPGGKVVLVPPPSPPPPPQPQKGRRTSLEKHSPESSETTRTLQSLGRCFGQWL</sequence>